<organism evidence="10 11">
    <name type="scientific">Pedobacter yulinensis</name>
    <dbReference type="NCBI Taxonomy" id="2126353"/>
    <lineage>
        <taxon>Bacteria</taxon>
        <taxon>Pseudomonadati</taxon>
        <taxon>Bacteroidota</taxon>
        <taxon>Sphingobacteriia</taxon>
        <taxon>Sphingobacteriales</taxon>
        <taxon>Sphingobacteriaceae</taxon>
        <taxon>Pedobacter</taxon>
    </lineage>
</organism>
<keyword evidence="3 7" id="KW-0378">Hydrolase</keyword>
<keyword evidence="11" id="KW-1185">Reference proteome</keyword>
<dbReference type="PROSITE" id="PS51257">
    <property type="entry name" value="PROKAR_LIPOPROTEIN"/>
    <property type="match status" value="1"/>
</dbReference>
<feature type="active site" description="Proton donor" evidence="5">
    <location>
        <position position="229"/>
    </location>
</feature>
<dbReference type="AlphaFoldDB" id="A0A2T3HKD9"/>
<evidence type="ECO:0000313" key="10">
    <source>
        <dbReference type="EMBL" id="PST82873.1"/>
    </source>
</evidence>
<evidence type="ECO:0000256" key="9">
    <source>
        <dbReference type="SAM" id="SignalP"/>
    </source>
</evidence>
<dbReference type="InterPro" id="IPR023296">
    <property type="entry name" value="Glyco_hydro_beta-prop_sf"/>
</dbReference>
<reference evidence="10 11" key="1">
    <citation type="submission" date="2018-03" db="EMBL/GenBank/DDBJ databases">
        <authorList>
            <person name="Keele B.F."/>
        </authorList>
    </citation>
    <scope>NUCLEOTIDE SEQUENCE [LARGE SCALE GENOMIC DNA]</scope>
    <source>
        <strain evidence="10 11">YL28-9</strain>
    </source>
</reference>
<comment type="caution">
    <text evidence="10">The sequence shown here is derived from an EMBL/GenBank/DDBJ whole genome shotgun (WGS) entry which is preliminary data.</text>
</comment>
<dbReference type="OrthoDB" id="177947at2"/>
<dbReference type="EMBL" id="PYLS01000005">
    <property type="protein sequence ID" value="PST82873.1"/>
    <property type="molecule type" value="Genomic_DNA"/>
</dbReference>
<evidence type="ECO:0000256" key="4">
    <source>
        <dbReference type="ARBA" id="ARBA00023295"/>
    </source>
</evidence>
<name>A0A2T3HKD9_9SPHI</name>
<dbReference type="Pfam" id="PF04616">
    <property type="entry name" value="Glyco_hydro_43"/>
    <property type="match status" value="1"/>
</dbReference>
<evidence type="ECO:0000313" key="11">
    <source>
        <dbReference type="Proteomes" id="UP000240912"/>
    </source>
</evidence>
<dbReference type="Gene3D" id="2.115.10.20">
    <property type="entry name" value="Glycosyl hydrolase domain, family 43"/>
    <property type="match status" value="1"/>
</dbReference>
<dbReference type="GO" id="GO:0005975">
    <property type="term" value="P:carbohydrate metabolic process"/>
    <property type="evidence" value="ECO:0007669"/>
    <property type="project" value="InterPro"/>
</dbReference>
<gene>
    <name evidence="10" type="ORF">C7T94_09565</name>
</gene>
<dbReference type="CDD" id="cd18820">
    <property type="entry name" value="GH43_LbAraf43-like"/>
    <property type="match status" value="1"/>
</dbReference>
<dbReference type="InterPro" id="IPR006710">
    <property type="entry name" value="Glyco_hydro_43"/>
</dbReference>
<evidence type="ECO:0000256" key="5">
    <source>
        <dbReference type="PIRSR" id="PIRSR606710-1"/>
    </source>
</evidence>
<keyword evidence="2 9" id="KW-0732">Signal</keyword>
<feature type="signal peptide" evidence="9">
    <location>
        <begin position="1"/>
        <end position="26"/>
    </location>
</feature>
<accession>A0A2T3HKD9</accession>
<dbReference type="PANTHER" id="PTHR43817">
    <property type="entry name" value="GLYCOSYL HYDROLASE"/>
    <property type="match status" value="1"/>
</dbReference>
<comment type="similarity">
    <text evidence="1 7">Belongs to the glycosyl hydrolase 43 family.</text>
</comment>
<feature type="active site" description="Proton acceptor" evidence="5">
    <location>
        <position position="41"/>
    </location>
</feature>
<dbReference type="Proteomes" id="UP000240912">
    <property type="component" value="Unassembled WGS sequence"/>
</dbReference>
<feature type="region of interest" description="Disordered" evidence="8">
    <location>
        <begin position="332"/>
        <end position="354"/>
    </location>
</feature>
<feature type="site" description="Important for catalytic activity, responsible for pKa modulation of the active site Glu and correct orientation of both the proton donor and substrate" evidence="6">
    <location>
        <position position="164"/>
    </location>
</feature>
<evidence type="ECO:0000256" key="8">
    <source>
        <dbReference type="SAM" id="MobiDB-lite"/>
    </source>
</evidence>
<evidence type="ECO:0000256" key="2">
    <source>
        <dbReference type="ARBA" id="ARBA00022729"/>
    </source>
</evidence>
<evidence type="ECO:0000256" key="3">
    <source>
        <dbReference type="ARBA" id="ARBA00022801"/>
    </source>
</evidence>
<dbReference type="RefSeq" id="WP_107215131.1">
    <property type="nucleotide sequence ID" value="NZ_KZ686269.1"/>
</dbReference>
<proteinExistence type="inferred from homology"/>
<evidence type="ECO:0000256" key="6">
    <source>
        <dbReference type="PIRSR" id="PIRSR606710-2"/>
    </source>
</evidence>
<dbReference type="SUPFAM" id="SSF75005">
    <property type="entry name" value="Arabinanase/levansucrase/invertase"/>
    <property type="match status" value="1"/>
</dbReference>
<sequence>MRILPLFLLAALFLSCASRNNPPAAAAGSSTFKNPIAKGADPWVIRDGNQYYVCLATGGGNGRRPGITVSKSASLTEPGKRVTVWQAPESGWNRDCIWAPELHRIGNRWYIYYAAGKSGPPYINQRSGVLESVTDDPQGAYTDKGILRTGIDERDYVKTIWAIDLTVANIKGKLYAVWSGWERNAATDKTSQRLYIASMTNPWTISSPRVEISRPEEEWETGGTLDLNEGPQFLQRKGKTFIIYSTRESWTKDYRLGQLMLKNENLSPLNKSNWIKKGPVFRGTAQVPGPGHASFTTSPDGKEWWIFYHAKLDERHNWNRDLRLQPFTWDKSGQPVFGQPVPAGQPLARPSGEK</sequence>
<feature type="chain" id="PRO_5015445785" evidence="9">
    <location>
        <begin position="27"/>
        <end position="354"/>
    </location>
</feature>
<protein>
    <submittedName>
        <fullName evidence="10">Glycoside hydrolase</fullName>
    </submittedName>
</protein>
<dbReference type="PANTHER" id="PTHR43817:SF1">
    <property type="entry name" value="HYDROLASE, FAMILY 43, PUTATIVE (AFU_ORTHOLOGUE AFUA_3G01660)-RELATED"/>
    <property type="match status" value="1"/>
</dbReference>
<dbReference type="GO" id="GO:0004553">
    <property type="term" value="F:hydrolase activity, hydrolyzing O-glycosyl compounds"/>
    <property type="evidence" value="ECO:0007669"/>
    <property type="project" value="InterPro"/>
</dbReference>
<keyword evidence="4 7" id="KW-0326">Glycosidase</keyword>
<evidence type="ECO:0000256" key="7">
    <source>
        <dbReference type="RuleBase" id="RU361187"/>
    </source>
</evidence>
<evidence type="ECO:0000256" key="1">
    <source>
        <dbReference type="ARBA" id="ARBA00009865"/>
    </source>
</evidence>